<dbReference type="PANTHER" id="PTHR38686:SF1">
    <property type="entry name" value="APOLIPOPROTEIN N-ACYLTRANSFERASE"/>
    <property type="match status" value="1"/>
</dbReference>
<feature type="domain" description="CN hydrolase" evidence="9">
    <location>
        <begin position="242"/>
        <end position="498"/>
    </location>
</feature>
<sequence>MQYRDFLWACVGGILLGIGFVAPTLWWISLFAFAPFLHAILSSPVALFRRVFFLGFAFGYVAYGLSFYPSFLTARSISLAHVVEPWQYILIGVFLWSSTVLAFALSTGLFALIVRALHSSSWLDVPLVASAWPLADWLGAWIFSLANANEGVLYGPHFTLGSFGYLLAADTALVQVSWLGGLFALNAFIALCGAILFHLWATQSFHERLALSILAALMLILWVGGHATLSRMEVGARSPEALTIAAINTQETIRSVLSEKEFDARVARVFELLQSVRDADVILIPEGRGVLEQIRREHGLLSGFLDASFAERADGPVVIDSVHVDEFDGTRRSRIEYRNVGTRRSSFAYKQQLFPYAETVPGVYIRIADALGLRELFAEAFEEARLQSGEPQEPVPVKSSIRASALLCSDGVSPLLYRNQAAKGAQVFFNLSSQAVYEGSYLMDELTARIASARAVESRRWFVLSGNVVSSFAIDPYGRQVATTEKGEDGVLYVEVNPRNDVTPFVRFGEGVLLVPLLIVGALTARRFVDHTKKWW</sequence>
<dbReference type="EMBL" id="MFLU01000007">
    <property type="protein sequence ID" value="OGG75096.1"/>
    <property type="molecule type" value="Genomic_DNA"/>
</dbReference>
<dbReference type="AlphaFoldDB" id="A0A1F6EN74"/>
<accession>A0A1F6EN74</accession>
<dbReference type="GO" id="GO:0042158">
    <property type="term" value="P:lipoprotein biosynthetic process"/>
    <property type="evidence" value="ECO:0007669"/>
    <property type="project" value="InterPro"/>
</dbReference>
<evidence type="ECO:0000256" key="5">
    <source>
        <dbReference type="ARBA" id="ARBA00022989"/>
    </source>
</evidence>
<dbReference type="GO" id="GO:0016410">
    <property type="term" value="F:N-acyltransferase activity"/>
    <property type="evidence" value="ECO:0007669"/>
    <property type="project" value="InterPro"/>
</dbReference>
<feature type="transmembrane region" description="Helical" evidence="8">
    <location>
        <begin position="209"/>
        <end position="229"/>
    </location>
</feature>
<evidence type="ECO:0000256" key="2">
    <source>
        <dbReference type="ARBA" id="ARBA00022475"/>
    </source>
</evidence>
<dbReference type="PROSITE" id="PS50263">
    <property type="entry name" value="CN_HYDROLASE"/>
    <property type="match status" value="1"/>
</dbReference>
<dbReference type="Gene3D" id="3.60.110.10">
    <property type="entry name" value="Carbon-nitrogen hydrolase"/>
    <property type="match status" value="1"/>
</dbReference>
<dbReference type="GO" id="GO:0005886">
    <property type="term" value="C:plasma membrane"/>
    <property type="evidence" value="ECO:0007669"/>
    <property type="project" value="UniProtKB-SubCell"/>
</dbReference>
<evidence type="ECO:0000256" key="1">
    <source>
        <dbReference type="ARBA" id="ARBA00004651"/>
    </source>
</evidence>
<dbReference type="InterPro" id="IPR036526">
    <property type="entry name" value="C-N_Hydrolase_sf"/>
</dbReference>
<reference evidence="10 11" key="1">
    <citation type="journal article" date="2016" name="Nat. Commun.">
        <title>Thousands of microbial genomes shed light on interconnected biogeochemical processes in an aquifer system.</title>
        <authorList>
            <person name="Anantharaman K."/>
            <person name="Brown C.T."/>
            <person name="Hug L.A."/>
            <person name="Sharon I."/>
            <person name="Castelle C.J."/>
            <person name="Probst A.J."/>
            <person name="Thomas B.C."/>
            <person name="Singh A."/>
            <person name="Wilkins M.J."/>
            <person name="Karaoz U."/>
            <person name="Brodie E.L."/>
            <person name="Williams K.H."/>
            <person name="Hubbard S.S."/>
            <person name="Banfield J.F."/>
        </authorList>
    </citation>
    <scope>NUCLEOTIDE SEQUENCE [LARGE SCALE GENOMIC DNA]</scope>
</reference>
<dbReference type="STRING" id="1798507.A3A34_01930"/>
<keyword evidence="6 8" id="KW-0472">Membrane</keyword>
<feature type="transmembrane region" description="Helical" evidence="8">
    <location>
        <begin position="6"/>
        <end position="39"/>
    </location>
</feature>
<evidence type="ECO:0000256" key="8">
    <source>
        <dbReference type="SAM" id="Phobius"/>
    </source>
</evidence>
<evidence type="ECO:0000256" key="3">
    <source>
        <dbReference type="ARBA" id="ARBA00022679"/>
    </source>
</evidence>
<dbReference type="SUPFAM" id="SSF56317">
    <property type="entry name" value="Carbon-nitrogen hydrolase"/>
    <property type="match status" value="1"/>
</dbReference>
<dbReference type="InterPro" id="IPR003010">
    <property type="entry name" value="C-N_Hydrolase"/>
</dbReference>
<feature type="transmembrane region" description="Helical" evidence="8">
    <location>
        <begin position="176"/>
        <end position="197"/>
    </location>
</feature>
<protein>
    <recommendedName>
        <fullName evidence="9">CN hydrolase domain-containing protein</fullName>
    </recommendedName>
</protein>
<comment type="subcellular location">
    <subcellularLocation>
        <location evidence="1">Cell membrane</location>
        <topology evidence="1">Multi-pass membrane protein</topology>
    </subcellularLocation>
</comment>
<name>A0A1F6EN74_9BACT</name>
<evidence type="ECO:0000313" key="10">
    <source>
        <dbReference type="EMBL" id="OGG75096.1"/>
    </source>
</evidence>
<organism evidence="10 11">
    <name type="scientific">Candidatus Kaiserbacteria bacterium RIFCSPLOWO2_01_FULL_50_24</name>
    <dbReference type="NCBI Taxonomy" id="1798507"/>
    <lineage>
        <taxon>Bacteria</taxon>
        <taxon>Candidatus Kaiseribacteriota</taxon>
    </lineage>
</organism>
<dbReference type="PANTHER" id="PTHR38686">
    <property type="entry name" value="APOLIPOPROTEIN N-ACYLTRANSFERASE"/>
    <property type="match status" value="1"/>
</dbReference>
<proteinExistence type="predicted"/>
<dbReference type="Proteomes" id="UP000178587">
    <property type="component" value="Unassembled WGS sequence"/>
</dbReference>
<keyword evidence="7" id="KW-0012">Acyltransferase</keyword>
<feature type="transmembrane region" description="Helical" evidence="8">
    <location>
        <begin position="88"/>
        <end position="113"/>
    </location>
</feature>
<keyword evidence="4 8" id="KW-0812">Transmembrane</keyword>
<keyword evidence="3" id="KW-0808">Transferase</keyword>
<keyword evidence="5 8" id="KW-1133">Transmembrane helix</keyword>
<comment type="caution">
    <text evidence="10">The sequence shown here is derived from an EMBL/GenBank/DDBJ whole genome shotgun (WGS) entry which is preliminary data.</text>
</comment>
<evidence type="ECO:0000256" key="6">
    <source>
        <dbReference type="ARBA" id="ARBA00023136"/>
    </source>
</evidence>
<dbReference type="InterPro" id="IPR004563">
    <property type="entry name" value="Apolipo_AcylTrfase"/>
</dbReference>
<feature type="transmembrane region" description="Helical" evidence="8">
    <location>
        <begin position="125"/>
        <end position="146"/>
    </location>
</feature>
<dbReference type="Pfam" id="PF00795">
    <property type="entry name" value="CN_hydrolase"/>
    <property type="match status" value="1"/>
</dbReference>
<feature type="transmembrane region" description="Helical" evidence="8">
    <location>
        <begin position="51"/>
        <end position="68"/>
    </location>
</feature>
<gene>
    <name evidence="10" type="ORF">A3A34_01930</name>
</gene>
<evidence type="ECO:0000256" key="4">
    <source>
        <dbReference type="ARBA" id="ARBA00022692"/>
    </source>
</evidence>
<evidence type="ECO:0000256" key="7">
    <source>
        <dbReference type="ARBA" id="ARBA00023315"/>
    </source>
</evidence>
<evidence type="ECO:0000259" key="9">
    <source>
        <dbReference type="PROSITE" id="PS50263"/>
    </source>
</evidence>
<keyword evidence="2" id="KW-1003">Cell membrane</keyword>
<evidence type="ECO:0000313" key="11">
    <source>
        <dbReference type="Proteomes" id="UP000178587"/>
    </source>
</evidence>